<evidence type="ECO:0000259" key="1">
    <source>
        <dbReference type="Pfam" id="PF00085"/>
    </source>
</evidence>
<name>A0A521C8Y3_9BACT</name>
<dbReference type="PANTHER" id="PTHR45663">
    <property type="entry name" value="GEO12009P1"/>
    <property type="match status" value="1"/>
</dbReference>
<dbReference type="AlphaFoldDB" id="A0A521C8Y3"/>
<dbReference type="SUPFAM" id="SSF52833">
    <property type="entry name" value="Thioredoxin-like"/>
    <property type="match status" value="1"/>
</dbReference>
<sequence length="88" mass="10121">MLRLILFSSESCGICQSIKPKIERISKEFSIPLEVIDIQKNPEVSTKFLVFSVPTVLILDGEREINRWAGVFSIDEIHSYLKRIKDVL</sequence>
<dbReference type="EMBL" id="FXTM01000010">
    <property type="protein sequence ID" value="SMO55180.1"/>
    <property type="molecule type" value="Genomic_DNA"/>
</dbReference>
<evidence type="ECO:0000313" key="2">
    <source>
        <dbReference type="EMBL" id="SMO55180.1"/>
    </source>
</evidence>
<reference evidence="2 3" key="1">
    <citation type="submission" date="2017-05" db="EMBL/GenBank/DDBJ databases">
        <authorList>
            <person name="Varghese N."/>
            <person name="Submissions S."/>
        </authorList>
    </citation>
    <scope>NUCLEOTIDE SEQUENCE [LARGE SCALE GENOMIC DNA]</scope>
    <source>
        <strain evidence="2 3">DSM 16304</strain>
    </source>
</reference>
<dbReference type="PANTHER" id="PTHR45663:SF11">
    <property type="entry name" value="GEO12009P1"/>
    <property type="match status" value="1"/>
</dbReference>
<dbReference type="Gene3D" id="3.40.30.10">
    <property type="entry name" value="Glutaredoxin"/>
    <property type="match status" value="1"/>
</dbReference>
<proteinExistence type="predicted"/>
<protein>
    <submittedName>
        <fullName evidence="2">Thioredoxin</fullName>
    </submittedName>
</protein>
<dbReference type="GO" id="GO:0015035">
    <property type="term" value="F:protein-disulfide reductase activity"/>
    <property type="evidence" value="ECO:0007669"/>
    <property type="project" value="TreeGrafter"/>
</dbReference>
<accession>A0A521C8Y3</accession>
<dbReference type="InterPro" id="IPR036249">
    <property type="entry name" value="Thioredoxin-like_sf"/>
</dbReference>
<dbReference type="CDD" id="cd02947">
    <property type="entry name" value="TRX_family"/>
    <property type="match status" value="1"/>
</dbReference>
<gene>
    <name evidence="2" type="ORF">SAMN06269117_11027</name>
</gene>
<dbReference type="Pfam" id="PF00085">
    <property type="entry name" value="Thioredoxin"/>
    <property type="match status" value="1"/>
</dbReference>
<dbReference type="GO" id="GO:0005737">
    <property type="term" value="C:cytoplasm"/>
    <property type="evidence" value="ECO:0007669"/>
    <property type="project" value="TreeGrafter"/>
</dbReference>
<keyword evidence="3" id="KW-1185">Reference proteome</keyword>
<evidence type="ECO:0000313" key="3">
    <source>
        <dbReference type="Proteomes" id="UP000317315"/>
    </source>
</evidence>
<dbReference type="RefSeq" id="WP_185954245.1">
    <property type="nucleotide sequence ID" value="NZ_FXTM01000010.1"/>
</dbReference>
<organism evidence="2 3">
    <name type="scientific">Balnearium lithotrophicum</name>
    <dbReference type="NCBI Taxonomy" id="223788"/>
    <lineage>
        <taxon>Bacteria</taxon>
        <taxon>Pseudomonadati</taxon>
        <taxon>Aquificota</taxon>
        <taxon>Aquificia</taxon>
        <taxon>Desulfurobacteriales</taxon>
        <taxon>Desulfurobacteriaceae</taxon>
        <taxon>Balnearium</taxon>
    </lineage>
</organism>
<dbReference type="Proteomes" id="UP000317315">
    <property type="component" value="Unassembled WGS sequence"/>
</dbReference>
<dbReference type="InterPro" id="IPR013766">
    <property type="entry name" value="Thioredoxin_domain"/>
</dbReference>
<feature type="domain" description="Thioredoxin" evidence="1">
    <location>
        <begin position="4"/>
        <end position="82"/>
    </location>
</feature>